<name>A0A1H8NHV3_9RHOB</name>
<dbReference type="GO" id="GO:0016020">
    <property type="term" value="C:membrane"/>
    <property type="evidence" value="ECO:0007669"/>
    <property type="project" value="InterPro"/>
</dbReference>
<dbReference type="SUPFAM" id="SSF52540">
    <property type="entry name" value="P-loop containing nucleoside triphosphate hydrolases"/>
    <property type="match status" value="1"/>
</dbReference>
<dbReference type="STRING" id="34002.SAMN04489859_10613"/>
<evidence type="ECO:0000313" key="2">
    <source>
        <dbReference type="Proteomes" id="UP000199054"/>
    </source>
</evidence>
<dbReference type="Proteomes" id="UP000199054">
    <property type="component" value="Unassembled WGS sequence"/>
</dbReference>
<dbReference type="EMBL" id="FODE01000061">
    <property type="protein sequence ID" value="SEO29311.1"/>
    <property type="molecule type" value="Genomic_DNA"/>
</dbReference>
<keyword evidence="2" id="KW-1185">Reference proteome</keyword>
<keyword evidence="1" id="KW-0808">Transferase</keyword>
<gene>
    <name evidence="1" type="ORF">SAMN04489859_10613</name>
</gene>
<dbReference type="GO" id="GO:0008146">
    <property type="term" value="F:sulfotransferase activity"/>
    <property type="evidence" value="ECO:0007669"/>
    <property type="project" value="InterPro"/>
</dbReference>
<dbReference type="OrthoDB" id="7444642at2"/>
<dbReference type="InterPro" id="IPR005331">
    <property type="entry name" value="Sulfotransferase"/>
</dbReference>
<protein>
    <submittedName>
        <fullName evidence="1">Sulfotransferase family protein</fullName>
    </submittedName>
</protein>
<dbReference type="InterPro" id="IPR027417">
    <property type="entry name" value="P-loop_NTPase"/>
</dbReference>
<evidence type="ECO:0000313" key="1">
    <source>
        <dbReference type="EMBL" id="SEO29311.1"/>
    </source>
</evidence>
<dbReference type="RefSeq" id="WP_090617483.1">
    <property type="nucleotide sequence ID" value="NZ_CP067127.1"/>
</dbReference>
<accession>A0A1H8NHV3</accession>
<reference evidence="1 2" key="1">
    <citation type="submission" date="2016-10" db="EMBL/GenBank/DDBJ databases">
        <authorList>
            <person name="de Groot N.N."/>
        </authorList>
    </citation>
    <scope>NUCLEOTIDE SEQUENCE [LARGE SCALE GENOMIC DNA]</scope>
    <source>
        <strain evidence="1 2">DSM 8512</strain>
    </source>
</reference>
<dbReference type="Gene3D" id="3.40.50.300">
    <property type="entry name" value="P-loop containing nucleotide triphosphate hydrolases"/>
    <property type="match status" value="1"/>
</dbReference>
<dbReference type="Pfam" id="PF03567">
    <property type="entry name" value="Sulfotransfer_2"/>
    <property type="match status" value="1"/>
</dbReference>
<sequence>MPFIQHNGKRVLFIHIPKAGGTSVETWMKGIAPLRLFSMGIPHASRCTPQHYRAQDIRALLGEGFFDLAVTIVRNPYDRIASEYRMRAELAKESFWKGLPAFSPWIEENLDRQQRDRFHLDNHLRPQWEFLGNDVEVFRLEDGLAAPLARLADVLGVAPPETPPHELRSAPQEIVWDVADRIRVQTHYAKDFERFGYHRQDSRRLG</sequence>
<dbReference type="AlphaFoldDB" id="A0A1H8NHV3"/>
<proteinExistence type="predicted"/>
<organism evidence="1 2">
    <name type="scientific">Paracoccus alcaliphilus</name>
    <dbReference type="NCBI Taxonomy" id="34002"/>
    <lineage>
        <taxon>Bacteria</taxon>
        <taxon>Pseudomonadati</taxon>
        <taxon>Pseudomonadota</taxon>
        <taxon>Alphaproteobacteria</taxon>
        <taxon>Rhodobacterales</taxon>
        <taxon>Paracoccaceae</taxon>
        <taxon>Paracoccus</taxon>
    </lineage>
</organism>